<dbReference type="GO" id="GO:0017168">
    <property type="term" value="F:5-oxoprolinase (ATP-hydrolyzing) activity"/>
    <property type="evidence" value="ECO:0007669"/>
    <property type="project" value="TreeGrafter"/>
</dbReference>
<dbReference type="InterPro" id="IPR003692">
    <property type="entry name" value="Hydantoinase_B"/>
</dbReference>
<comment type="caution">
    <text evidence="2">The sequence shown here is derived from an EMBL/GenBank/DDBJ whole genome shotgun (WGS) entry which is preliminary data.</text>
</comment>
<dbReference type="RefSeq" id="WP_008330021.1">
    <property type="nucleotide sequence ID" value="NZ_CH902578.1"/>
</dbReference>
<reference evidence="2 3" key="1">
    <citation type="journal article" date="2010" name="J. Bacteriol.">
        <title>Genome sequences of Pelagibaca bermudensis HTCC2601T and Maritimibacter alkaliphilus HTCC2654T, the type strains of two marine Roseobacter genera.</title>
        <authorList>
            <person name="Thrash J.C."/>
            <person name="Cho J.C."/>
            <person name="Ferriera S."/>
            <person name="Johnson J."/>
            <person name="Vergin K.L."/>
            <person name="Giovannoni S.J."/>
        </authorList>
    </citation>
    <scope>NUCLEOTIDE SEQUENCE [LARGE SCALE GENOMIC DNA]</scope>
    <source>
        <strain evidence="2 3">HTCC2654</strain>
    </source>
</reference>
<dbReference type="OrthoDB" id="9761586at2"/>
<dbReference type="PANTHER" id="PTHR11365">
    <property type="entry name" value="5-OXOPROLINASE RELATED"/>
    <property type="match status" value="1"/>
</dbReference>
<feature type="domain" description="Hydantoinase B/oxoprolinase" evidence="1">
    <location>
        <begin position="9"/>
        <end position="523"/>
    </location>
</feature>
<protein>
    <submittedName>
        <fullName evidence="2">N-methylhydantoinase B (ATP-hydrolyzing)</fullName>
    </submittedName>
</protein>
<dbReference type="HOGENOM" id="CLU_020413_1_1_5"/>
<sequence length="555" mass="59677">MTTVDGAFTEIVQSYLSAAANEMKATLVRTSFNPVIYEVLDFGISVYDDKLDLIAEAPGLTFFLGANDYAVRRVLDYYGRENLKEGDVLISNYPYWNGAHAADATLMAPVFDEHGKLFSVMLIRAHWMDLGAKDPGYVLDSTDMHQEGLVFPGTKVFSDGKPVQEIIELIKFNSRMPEHVLGDLNAQVAALRTGERRLHEILKKFGRADLEAAIAAIQTHGETMTAEALKSLPKGSWSAEDILDDDGIGDNPVPMKVTVTITDDDFTIDFDGSSGAAKGPINMPFGATQAICKTVFKSLTTPHHVSNAGQMRALKVKAEEGTLFHAKYPAPTYTLWTGIVALELVFKAIAKAIPDRLAASSGGDVPGFMMIGTHPDTGQMFAISNNEACGWGASPDHDGASGLLHLSEAIVRTTPLEVMETKTTMLMERVELTPDSGGAGTHRGGAGVTRVIRFLDDGEFLTVVKKTKSPPWALNGGVQPAANRVTLFPGTDRERDVSTQRTPVKAGDRIRVMSAGGGGHGDPAGRSREAIAADIAEGYVTLAAAKRDYGYEPDA</sequence>
<evidence type="ECO:0000313" key="2">
    <source>
        <dbReference type="EMBL" id="EAQ12822.1"/>
    </source>
</evidence>
<gene>
    <name evidence="2" type="ORF">RB2654_06919</name>
</gene>
<accession>A3VG46</accession>
<evidence type="ECO:0000259" key="1">
    <source>
        <dbReference type="Pfam" id="PF02538"/>
    </source>
</evidence>
<dbReference type="PANTHER" id="PTHR11365:SF23">
    <property type="entry name" value="HYPOTHETICAL 5-OXOPROLINASE (EUROFUNG)-RELATED"/>
    <property type="match status" value="1"/>
</dbReference>
<organism evidence="2 3">
    <name type="scientific">Maritimibacter alkaliphilus HTCC2654</name>
    <dbReference type="NCBI Taxonomy" id="314271"/>
    <lineage>
        <taxon>Bacteria</taxon>
        <taxon>Pseudomonadati</taxon>
        <taxon>Pseudomonadota</taxon>
        <taxon>Alphaproteobacteria</taxon>
        <taxon>Rhodobacterales</taxon>
        <taxon>Roseobacteraceae</taxon>
        <taxon>Maritimibacter</taxon>
    </lineage>
</organism>
<dbReference type="EMBL" id="AAMT01000007">
    <property type="protein sequence ID" value="EAQ12822.1"/>
    <property type="molecule type" value="Genomic_DNA"/>
</dbReference>
<dbReference type="Pfam" id="PF02538">
    <property type="entry name" value="Hydantoinase_B"/>
    <property type="match status" value="1"/>
</dbReference>
<evidence type="ECO:0000313" key="3">
    <source>
        <dbReference type="Proteomes" id="UP000002931"/>
    </source>
</evidence>
<dbReference type="InterPro" id="IPR045079">
    <property type="entry name" value="Oxoprolinase-like"/>
</dbReference>
<dbReference type="GO" id="GO:0006749">
    <property type="term" value="P:glutathione metabolic process"/>
    <property type="evidence" value="ECO:0007669"/>
    <property type="project" value="TreeGrafter"/>
</dbReference>
<dbReference type="eggNOG" id="COG0146">
    <property type="taxonomic scope" value="Bacteria"/>
</dbReference>
<dbReference type="AlphaFoldDB" id="A3VG46"/>
<proteinExistence type="predicted"/>
<dbReference type="GO" id="GO:0005829">
    <property type="term" value="C:cytosol"/>
    <property type="evidence" value="ECO:0007669"/>
    <property type="project" value="TreeGrafter"/>
</dbReference>
<name>A3VG46_9RHOB</name>
<dbReference type="Proteomes" id="UP000002931">
    <property type="component" value="Unassembled WGS sequence"/>
</dbReference>
<keyword evidence="3" id="KW-1185">Reference proteome</keyword>
<dbReference type="STRING" id="314271.RB2654_06919"/>